<sequence>MAVRKQGKSSGNVHIGIGGWNFAPWRDNFYPAGLPQARELDYASRHLTAIEINSTYHGTQKRTSFANWHDATPDDFVFAVKASRFATNRRILAEGADSIHRFIDSGIAELGPKLGPLVWQFAPTKQFVPDDFEAFLSLLPDSVEGVALRHVLEVRHASFMCDEYLKLARKFKAATVFTDSPKFPSFADLTADFVYARLMNAQEKLATGYAPKDLDQWAGRVASWADGKAPDDLPVVEDKPGAKFKPKAVYLFFINGAKERAPSAAGALLERLGWAPTEDLPVKVAVSKRAAVDTSAGAPAGQATAEKVPEKTAAAKTAAKKKAAVKTAPAKTALTTTAPTKGVAAKKASAKKATTPNPPAKRASARRAAAKKTSASRAAA</sequence>
<proteinExistence type="predicted"/>
<feature type="region of interest" description="Disordered" evidence="1">
    <location>
        <begin position="316"/>
        <end position="380"/>
    </location>
</feature>
<dbReference type="EMBL" id="PJRP01000001">
    <property type="protein sequence ID" value="PLQ01939.1"/>
    <property type="molecule type" value="Genomic_DNA"/>
</dbReference>
<feature type="compositionally biased region" description="Low complexity" evidence="1">
    <location>
        <begin position="325"/>
        <end position="355"/>
    </location>
</feature>
<dbReference type="AlphaFoldDB" id="A0A2N5CI89"/>
<dbReference type="OrthoDB" id="9780310at2"/>
<evidence type="ECO:0000313" key="2">
    <source>
        <dbReference type="EMBL" id="PLQ01939.1"/>
    </source>
</evidence>
<dbReference type="STRING" id="82633.GCA_000974605_00703"/>
<organism evidence="2 3">
    <name type="scientific">Cupriavidus pauculus</name>
    <dbReference type="NCBI Taxonomy" id="82633"/>
    <lineage>
        <taxon>Bacteria</taxon>
        <taxon>Pseudomonadati</taxon>
        <taxon>Pseudomonadota</taxon>
        <taxon>Betaproteobacteria</taxon>
        <taxon>Burkholderiales</taxon>
        <taxon>Burkholderiaceae</taxon>
        <taxon>Cupriavidus</taxon>
    </lineage>
</organism>
<accession>A0A2N5CI89</accession>
<dbReference type="Proteomes" id="UP000234341">
    <property type="component" value="Unassembled WGS sequence"/>
</dbReference>
<name>A0A2N5CI89_9BURK</name>
<dbReference type="SUPFAM" id="SSF117396">
    <property type="entry name" value="TM1631-like"/>
    <property type="match status" value="1"/>
</dbReference>
<dbReference type="InterPro" id="IPR002763">
    <property type="entry name" value="DUF72"/>
</dbReference>
<dbReference type="InterPro" id="IPR036520">
    <property type="entry name" value="UPF0759_sf"/>
</dbReference>
<dbReference type="Pfam" id="PF01904">
    <property type="entry name" value="DUF72"/>
    <property type="match status" value="1"/>
</dbReference>
<feature type="compositionally biased region" description="Low complexity" evidence="1">
    <location>
        <begin position="371"/>
        <end position="380"/>
    </location>
</feature>
<evidence type="ECO:0000256" key="1">
    <source>
        <dbReference type="SAM" id="MobiDB-lite"/>
    </source>
</evidence>
<protein>
    <submittedName>
        <fullName evidence="2">DUF72 domain-containing protein</fullName>
    </submittedName>
</protein>
<dbReference type="Gene3D" id="3.20.20.410">
    <property type="entry name" value="Protein of unknown function UPF0759"/>
    <property type="match status" value="1"/>
</dbReference>
<gene>
    <name evidence="2" type="ORF">CYJ10_01120</name>
</gene>
<reference evidence="2 3" key="1">
    <citation type="submission" date="2017-12" db="EMBL/GenBank/DDBJ databases">
        <title>Genome sequence of the active heterotrophic nitrifier-denitrifier, Cupriavidus pauculus UM1.</title>
        <authorList>
            <person name="Putonti C."/>
            <person name="Castignetti D."/>
        </authorList>
    </citation>
    <scope>NUCLEOTIDE SEQUENCE [LARGE SCALE GENOMIC DNA]</scope>
    <source>
        <strain evidence="2 3">UM1</strain>
    </source>
</reference>
<dbReference type="PANTHER" id="PTHR30348">
    <property type="entry name" value="UNCHARACTERIZED PROTEIN YECE"/>
    <property type="match status" value="1"/>
</dbReference>
<comment type="caution">
    <text evidence="2">The sequence shown here is derived from an EMBL/GenBank/DDBJ whole genome shotgun (WGS) entry which is preliminary data.</text>
</comment>
<evidence type="ECO:0000313" key="3">
    <source>
        <dbReference type="Proteomes" id="UP000234341"/>
    </source>
</evidence>
<dbReference type="PANTHER" id="PTHR30348:SF4">
    <property type="entry name" value="DUF72 DOMAIN-CONTAINING PROTEIN"/>
    <property type="match status" value="1"/>
</dbReference>